<dbReference type="InterPro" id="IPR036291">
    <property type="entry name" value="NAD(P)-bd_dom_sf"/>
</dbReference>
<dbReference type="PROSITE" id="PS00061">
    <property type="entry name" value="ADH_SHORT"/>
    <property type="match status" value="1"/>
</dbReference>
<keyword evidence="1" id="KW-0560">Oxidoreductase</keyword>
<comment type="caution">
    <text evidence="2">The sequence shown here is derived from an EMBL/GenBank/DDBJ whole genome shotgun (WGS) entry which is preliminary data.</text>
</comment>
<dbReference type="InterPro" id="IPR002347">
    <property type="entry name" value="SDR_fam"/>
</dbReference>
<reference evidence="2 3" key="1">
    <citation type="submission" date="2023-08" db="EMBL/GenBank/DDBJ databases">
        <title>A Necator americanus chromosomal reference genome.</title>
        <authorList>
            <person name="Ilik V."/>
            <person name="Petrzelkova K.J."/>
            <person name="Pardy F."/>
            <person name="Fuh T."/>
            <person name="Niatou-Singa F.S."/>
            <person name="Gouil Q."/>
            <person name="Baker L."/>
            <person name="Ritchie M.E."/>
            <person name="Jex A.R."/>
            <person name="Gazzola D."/>
            <person name="Li H."/>
            <person name="Toshio Fujiwara R."/>
            <person name="Zhan B."/>
            <person name="Aroian R.V."/>
            <person name="Pafco B."/>
            <person name="Schwarz E.M."/>
        </authorList>
    </citation>
    <scope>NUCLEOTIDE SEQUENCE [LARGE SCALE GENOMIC DNA]</scope>
    <source>
        <strain evidence="2 3">Aroian</strain>
        <tissue evidence="2">Whole animal</tissue>
    </source>
</reference>
<evidence type="ECO:0000313" key="3">
    <source>
        <dbReference type="Proteomes" id="UP001303046"/>
    </source>
</evidence>
<accession>A0ABR1C7T6</accession>
<name>A0ABR1C7T6_NECAM</name>
<dbReference type="InterPro" id="IPR020904">
    <property type="entry name" value="Sc_DH/Rdtase_CS"/>
</dbReference>
<dbReference type="PANTHER" id="PTHR44115:SF4">
    <property type="entry name" value="OXIDOREDUCTASE"/>
    <property type="match status" value="1"/>
</dbReference>
<organism evidence="2 3">
    <name type="scientific">Necator americanus</name>
    <name type="common">Human hookworm</name>
    <dbReference type="NCBI Taxonomy" id="51031"/>
    <lineage>
        <taxon>Eukaryota</taxon>
        <taxon>Metazoa</taxon>
        <taxon>Ecdysozoa</taxon>
        <taxon>Nematoda</taxon>
        <taxon>Chromadorea</taxon>
        <taxon>Rhabditida</taxon>
        <taxon>Rhabditina</taxon>
        <taxon>Rhabditomorpha</taxon>
        <taxon>Strongyloidea</taxon>
        <taxon>Ancylostomatidae</taxon>
        <taxon>Bunostominae</taxon>
        <taxon>Necator</taxon>
    </lineage>
</organism>
<evidence type="ECO:0000313" key="2">
    <source>
        <dbReference type="EMBL" id="KAK6733316.1"/>
    </source>
</evidence>
<dbReference type="PANTHER" id="PTHR44115">
    <property type="entry name" value="PROTEIN CBG09704"/>
    <property type="match status" value="1"/>
</dbReference>
<dbReference type="EMBL" id="JAVFWL010000002">
    <property type="protein sequence ID" value="KAK6733316.1"/>
    <property type="molecule type" value="Genomic_DNA"/>
</dbReference>
<protein>
    <recommendedName>
        <fullName evidence="4">Oxidoreductase, short chain dehydrogenase/reductase family protein</fullName>
    </recommendedName>
</protein>
<proteinExistence type="predicted"/>
<keyword evidence="3" id="KW-1185">Reference proteome</keyword>
<sequence length="274" mass="28653">MSRFQGKVAIVTGSSSGIGAATAVLFAREGAKVTITGRNTDGLAATKKAILGVGANEDHINVVAVDVTDALGREQIITTTIQKFGQLDILINNAGAAFRDTNGSMGVDAGTDVLEKTMKLNVNSVVELIQLARPHLIKAKGEVVNVSSIAGQPKGLPAFMYYSMAKSALDQLTRSLAVQFIADGIRVNSVSPGAVVTRFAQNVGMSDAEAANLYEQFSNSKQSLPIREVGQPEDIANVIAFLADRRASRYIIGQTIIADGGSVLTIAADAAFSV</sequence>
<evidence type="ECO:0000256" key="1">
    <source>
        <dbReference type="ARBA" id="ARBA00023002"/>
    </source>
</evidence>
<dbReference type="Pfam" id="PF13561">
    <property type="entry name" value="adh_short_C2"/>
    <property type="match status" value="1"/>
</dbReference>
<gene>
    <name evidence="2" type="primary">Necator_chrII.g4997</name>
    <name evidence="2" type="ORF">RB195_017205</name>
</gene>
<dbReference type="PRINTS" id="PR00081">
    <property type="entry name" value="GDHRDH"/>
</dbReference>
<dbReference type="Gene3D" id="3.40.50.720">
    <property type="entry name" value="NAD(P)-binding Rossmann-like Domain"/>
    <property type="match status" value="1"/>
</dbReference>
<dbReference type="PRINTS" id="PR00080">
    <property type="entry name" value="SDRFAMILY"/>
</dbReference>
<evidence type="ECO:0008006" key="4">
    <source>
        <dbReference type="Google" id="ProtNLM"/>
    </source>
</evidence>
<dbReference type="Proteomes" id="UP001303046">
    <property type="component" value="Unassembled WGS sequence"/>
</dbReference>
<dbReference type="SUPFAM" id="SSF51735">
    <property type="entry name" value="NAD(P)-binding Rossmann-fold domains"/>
    <property type="match status" value="1"/>
</dbReference>